<keyword evidence="11" id="KW-0966">Cell projection</keyword>
<evidence type="ECO:0000259" key="10">
    <source>
        <dbReference type="Pfam" id="PF22638"/>
    </source>
</evidence>
<evidence type="ECO:0000256" key="7">
    <source>
        <dbReference type="RuleBase" id="RU362065"/>
    </source>
</evidence>
<dbReference type="InterPro" id="IPR001444">
    <property type="entry name" value="Flag_bb_rod_N"/>
</dbReference>
<evidence type="ECO:0000259" key="9">
    <source>
        <dbReference type="Pfam" id="PF06429"/>
    </source>
</evidence>
<dbReference type="OrthoDB" id="9802553at2"/>
<evidence type="ECO:0000313" key="11">
    <source>
        <dbReference type="EMBL" id="EAX46819.1"/>
    </source>
</evidence>
<keyword evidence="11" id="KW-0282">Flagellum</keyword>
<dbReference type="PANTHER" id="PTHR30033:SF1">
    <property type="entry name" value="FLAGELLAR HOOK-ASSOCIATED PROTEIN 1"/>
    <property type="match status" value="1"/>
</dbReference>
<sequence>MRSTFSGLNALTRGIYANQIALDTVGHNISNANTEGYSRQLASIVSTRPETLYGEYGPMQLGTGAAVEAVTRARDSFIDRQFWQENSSLGYGETATEILSKIEGVFREPSEYGLQTVLNNFWQAWQTLSTNASDDGARAALQQRGVELVNAIGHAAQQLKDMVADINSVVEIKVNKVNQITSEILSLNKQIALIETGGRDHANDLRDRRDLLVDQLSTLVGVTVTEDKYGNYIVRTGNVLLVDGNTRNELGVVSQKDSDYGYEVYNVVYGGTVPSGSRFMQGGTAVVFPEGNKGEIKGLLAMRDATGVKGYLDKLATMSQFFLTDFNSLHRDGYGLADTATGNDFFVTGGASPATKAEYLQAFTSSTIVDTALIAARSDVAMGVASGDHAVALSNLLKTVTSPTLDNATLDSYYNAFIGKLGVQSQDAKRLAENQKTLVSQIRNWRESVAGVNMDEEMTNMIRYQQGYNAAARVVTAIDEMLDKLINGTGVVGR</sequence>
<accession>A1HT57</accession>
<proteinExistence type="inferred from homology"/>
<dbReference type="GO" id="GO:0044780">
    <property type="term" value="P:bacterial-type flagellum assembly"/>
    <property type="evidence" value="ECO:0007669"/>
    <property type="project" value="InterPro"/>
</dbReference>
<dbReference type="InterPro" id="IPR002371">
    <property type="entry name" value="FlgK"/>
</dbReference>
<keyword evidence="5 7" id="KW-0964">Secreted</keyword>
<evidence type="ECO:0000256" key="6">
    <source>
        <dbReference type="ARBA" id="ARBA00023143"/>
    </source>
</evidence>
<evidence type="ECO:0000259" key="8">
    <source>
        <dbReference type="Pfam" id="PF00460"/>
    </source>
</evidence>
<evidence type="ECO:0000256" key="2">
    <source>
        <dbReference type="ARBA" id="ARBA00004613"/>
    </source>
</evidence>
<comment type="similarity">
    <text evidence="3 7">Belongs to the flagella basal body rod proteins family.</text>
</comment>
<keyword evidence="6 7" id="KW-0975">Bacterial flagellum</keyword>
<dbReference type="InterPro" id="IPR053927">
    <property type="entry name" value="FlgK_helical"/>
</dbReference>
<comment type="caution">
    <text evidence="11">The sequence shown here is derived from an EMBL/GenBank/DDBJ whole genome shotgun (WGS) entry which is preliminary data.</text>
</comment>
<comment type="subcellular location">
    <subcellularLocation>
        <location evidence="1 7">Bacterial flagellum</location>
    </subcellularLocation>
    <subcellularLocation>
        <location evidence="2 7">Secreted</location>
    </subcellularLocation>
</comment>
<feature type="domain" description="Flagellar hook-associated protein FlgK helical" evidence="10">
    <location>
        <begin position="99"/>
        <end position="346"/>
    </location>
</feature>
<evidence type="ECO:0000256" key="4">
    <source>
        <dbReference type="ARBA" id="ARBA00016244"/>
    </source>
</evidence>
<organism evidence="11 12">
    <name type="scientific">Thermosinus carboxydivorans Nor1</name>
    <dbReference type="NCBI Taxonomy" id="401526"/>
    <lineage>
        <taxon>Bacteria</taxon>
        <taxon>Bacillati</taxon>
        <taxon>Bacillota</taxon>
        <taxon>Negativicutes</taxon>
        <taxon>Selenomonadales</taxon>
        <taxon>Sporomusaceae</taxon>
        <taxon>Thermosinus</taxon>
    </lineage>
</organism>
<dbReference type="Pfam" id="PF22638">
    <property type="entry name" value="FlgK_D1"/>
    <property type="match status" value="1"/>
</dbReference>
<evidence type="ECO:0000256" key="1">
    <source>
        <dbReference type="ARBA" id="ARBA00004365"/>
    </source>
</evidence>
<dbReference type="GO" id="GO:0009424">
    <property type="term" value="C:bacterial-type flagellum hook"/>
    <property type="evidence" value="ECO:0007669"/>
    <property type="project" value="UniProtKB-UniRule"/>
</dbReference>
<dbReference type="GO" id="GO:0005576">
    <property type="term" value="C:extracellular region"/>
    <property type="evidence" value="ECO:0007669"/>
    <property type="project" value="UniProtKB-SubCell"/>
</dbReference>
<dbReference type="PRINTS" id="PR01005">
    <property type="entry name" value="FLGHOOKAP1"/>
</dbReference>
<feature type="domain" description="Flagellar basal body rod protein N-terminal" evidence="8">
    <location>
        <begin position="8"/>
        <end position="37"/>
    </location>
</feature>
<dbReference type="Proteomes" id="UP000005139">
    <property type="component" value="Unassembled WGS sequence"/>
</dbReference>
<dbReference type="Pfam" id="PF00460">
    <property type="entry name" value="Flg_bb_rod"/>
    <property type="match status" value="1"/>
</dbReference>
<dbReference type="RefSeq" id="WP_007290207.1">
    <property type="nucleotide sequence ID" value="NZ_AAWL01000021.1"/>
</dbReference>
<dbReference type="InterPro" id="IPR010930">
    <property type="entry name" value="Flg_bb/hook_C_dom"/>
</dbReference>
<reference evidence="11 12" key="1">
    <citation type="submission" date="2007-01" db="EMBL/GenBank/DDBJ databases">
        <title>Annotation of the draft genome assembly of Thermosinus carboxydivorans Nor1.</title>
        <authorList>
            <consortium name="US DOE Joint Genome Institute (JGI-ORNL)"/>
            <person name="Larimer F."/>
            <person name="Land M."/>
            <person name="Hauser L."/>
        </authorList>
    </citation>
    <scope>NUCLEOTIDE SEQUENCE [LARGE SCALE GENOMIC DNA]</scope>
    <source>
        <strain evidence="11 12">Nor1</strain>
    </source>
</reference>
<keyword evidence="11" id="KW-0969">Cilium</keyword>
<keyword evidence="12" id="KW-1185">Reference proteome</keyword>
<dbReference type="EMBL" id="AAWL01000021">
    <property type="protein sequence ID" value="EAX46819.1"/>
    <property type="molecule type" value="Genomic_DNA"/>
</dbReference>
<protein>
    <recommendedName>
        <fullName evidence="4 7">Flagellar hook-associated protein 1</fullName>
        <shortName evidence="7">HAP1</shortName>
    </recommendedName>
</protein>
<evidence type="ECO:0000313" key="12">
    <source>
        <dbReference type="Proteomes" id="UP000005139"/>
    </source>
</evidence>
<dbReference type="eggNOG" id="COG4786">
    <property type="taxonomic scope" value="Bacteria"/>
</dbReference>
<dbReference type="eggNOG" id="COG1256">
    <property type="taxonomic scope" value="Bacteria"/>
</dbReference>
<name>A1HT57_9FIRM</name>
<feature type="domain" description="Flagellar basal-body/hook protein C-terminal" evidence="9">
    <location>
        <begin position="450"/>
        <end position="487"/>
    </location>
</feature>
<evidence type="ECO:0000256" key="5">
    <source>
        <dbReference type="ARBA" id="ARBA00022525"/>
    </source>
</evidence>
<dbReference type="Pfam" id="PF06429">
    <property type="entry name" value="Flg_bbr_C"/>
    <property type="match status" value="1"/>
</dbReference>
<dbReference type="PANTHER" id="PTHR30033">
    <property type="entry name" value="FLAGELLAR HOOK-ASSOCIATED PROTEIN 1"/>
    <property type="match status" value="1"/>
</dbReference>
<dbReference type="AlphaFoldDB" id="A1HT57"/>
<dbReference type="NCBIfam" id="TIGR02492">
    <property type="entry name" value="flgK_ends"/>
    <property type="match status" value="1"/>
</dbReference>
<evidence type="ECO:0000256" key="3">
    <source>
        <dbReference type="ARBA" id="ARBA00009677"/>
    </source>
</evidence>
<dbReference type="SUPFAM" id="SSF64518">
    <property type="entry name" value="Phase 1 flagellin"/>
    <property type="match status" value="1"/>
</dbReference>
<gene>
    <name evidence="7" type="primary">flgK</name>
    <name evidence="11" type="ORF">TcarDRAFT_0783</name>
</gene>
<dbReference type="GO" id="GO:0005198">
    <property type="term" value="F:structural molecule activity"/>
    <property type="evidence" value="ECO:0007669"/>
    <property type="project" value="UniProtKB-UniRule"/>
</dbReference>
<reference evidence="11 12" key="2">
    <citation type="submission" date="2007-01" db="EMBL/GenBank/DDBJ databases">
        <title>Sequencing of the draft genome and assembly of Thermosinus carboxydivorans Nor1.</title>
        <authorList>
            <consortium name="US DOE Joint Genome Institute (JGI-PGF)"/>
            <person name="Copeland A."/>
            <person name="Lucas S."/>
            <person name="Lapidus A."/>
            <person name="Barry K."/>
            <person name="Glavina del Rio T."/>
            <person name="Dalin E."/>
            <person name="Tice H."/>
            <person name="Bruce D."/>
            <person name="Pitluck S."/>
            <person name="Richardson P."/>
        </authorList>
    </citation>
    <scope>NUCLEOTIDE SEQUENCE [LARGE SCALE GENOMIC DNA]</scope>
    <source>
        <strain evidence="11 12">Nor1</strain>
    </source>
</reference>